<proteinExistence type="predicted"/>
<feature type="region of interest" description="Disordered" evidence="1">
    <location>
        <begin position="77"/>
        <end position="112"/>
    </location>
</feature>
<protein>
    <recommendedName>
        <fullName evidence="4">Toxin-antitoxin system HicB family antitoxin</fullName>
    </recommendedName>
</protein>
<accession>A0A4D4KLD9</accession>
<dbReference type="RefSeq" id="WP_228054437.1">
    <property type="nucleotide sequence ID" value="NZ_BJHV01000003.1"/>
</dbReference>
<reference evidence="2 3" key="1">
    <citation type="journal article" date="2020" name="Int. J. Syst. Evol. Microbiol.">
        <title>Reclassification of Streptomyces castelarensis and Streptomyces sporoclivatus as later heterotypic synonyms of Streptomyces antimycoticus.</title>
        <authorList>
            <person name="Komaki H."/>
            <person name="Tamura T."/>
        </authorList>
    </citation>
    <scope>NUCLEOTIDE SEQUENCE [LARGE SCALE GENOMIC DNA]</scope>
    <source>
        <strain evidence="2 3">NBRC 12839</strain>
    </source>
</reference>
<keyword evidence="3" id="KW-1185">Reference proteome</keyword>
<dbReference type="EMBL" id="BJHV01000003">
    <property type="protein sequence ID" value="GDY49342.1"/>
    <property type="molecule type" value="Genomic_DNA"/>
</dbReference>
<dbReference type="AlphaFoldDB" id="A0A4D4KLD9"/>
<evidence type="ECO:0000313" key="3">
    <source>
        <dbReference type="Proteomes" id="UP000299290"/>
    </source>
</evidence>
<organism evidence="2 3">
    <name type="scientific">Streptomyces antimycoticus</name>
    <dbReference type="NCBI Taxonomy" id="68175"/>
    <lineage>
        <taxon>Bacteria</taxon>
        <taxon>Bacillati</taxon>
        <taxon>Actinomycetota</taxon>
        <taxon>Actinomycetes</taxon>
        <taxon>Kitasatosporales</taxon>
        <taxon>Streptomycetaceae</taxon>
        <taxon>Streptomyces</taxon>
        <taxon>Streptomyces violaceusniger group</taxon>
    </lineage>
</organism>
<sequence>MSSDKKQTQLRLEPEVLAAGKDAAAGRDLDFNRYVERLIIEDTTGSRAAGMAAAQRLINDHGAFLADLEADLDMQHAAAGPGAPLREHGSVRRPALDSGSRSTGRPPRPGGR</sequence>
<evidence type="ECO:0000313" key="2">
    <source>
        <dbReference type="EMBL" id="GDY49342.1"/>
    </source>
</evidence>
<dbReference type="Proteomes" id="UP000299290">
    <property type="component" value="Unassembled WGS sequence"/>
</dbReference>
<gene>
    <name evidence="2" type="ORF">SANT12839_102240</name>
</gene>
<evidence type="ECO:0000256" key="1">
    <source>
        <dbReference type="SAM" id="MobiDB-lite"/>
    </source>
</evidence>
<comment type="caution">
    <text evidence="2">The sequence shown here is derived from an EMBL/GenBank/DDBJ whole genome shotgun (WGS) entry which is preliminary data.</text>
</comment>
<evidence type="ECO:0008006" key="4">
    <source>
        <dbReference type="Google" id="ProtNLM"/>
    </source>
</evidence>
<name>A0A4D4KLD9_9ACTN</name>